<feature type="region of interest" description="Disordered" evidence="1">
    <location>
        <begin position="102"/>
        <end position="139"/>
    </location>
</feature>
<name>A0A2G4SGJ9_RHIZD</name>
<evidence type="ECO:0000256" key="1">
    <source>
        <dbReference type="SAM" id="MobiDB-lite"/>
    </source>
</evidence>
<proteinExistence type="predicted"/>
<evidence type="ECO:0000313" key="3">
    <source>
        <dbReference type="Proteomes" id="UP000242254"/>
    </source>
</evidence>
<dbReference type="Proteomes" id="UP000242254">
    <property type="component" value="Unassembled WGS sequence"/>
</dbReference>
<organism evidence="2 3">
    <name type="scientific">Rhizopus microsporus ATCC 52813</name>
    <dbReference type="NCBI Taxonomy" id="1340429"/>
    <lineage>
        <taxon>Eukaryota</taxon>
        <taxon>Fungi</taxon>
        <taxon>Fungi incertae sedis</taxon>
        <taxon>Mucoromycota</taxon>
        <taxon>Mucoromycotina</taxon>
        <taxon>Mucoromycetes</taxon>
        <taxon>Mucorales</taxon>
        <taxon>Mucorineae</taxon>
        <taxon>Rhizopodaceae</taxon>
        <taxon>Rhizopus</taxon>
    </lineage>
</organism>
<keyword evidence="3" id="KW-1185">Reference proteome</keyword>
<dbReference type="AlphaFoldDB" id="A0A2G4SGJ9"/>
<dbReference type="GeneID" id="35441487"/>
<accession>A0A2G4SGJ9</accession>
<protein>
    <submittedName>
        <fullName evidence="2">Uncharacterized protein</fullName>
    </submittedName>
</protein>
<gene>
    <name evidence="2" type="ORF">RHIMIDRAFT_248267</name>
</gene>
<dbReference type="EMBL" id="KZ303870">
    <property type="protein sequence ID" value="PHZ07885.1"/>
    <property type="molecule type" value="Genomic_DNA"/>
</dbReference>
<evidence type="ECO:0000313" key="2">
    <source>
        <dbReference type="EMBL" id="PHZ07885.1"/>
    </source>
</evidence>
<dbReference type="RefSeq" id="XP_023461593.1">
    <property type="nucleotide sequence ID" value="XM_023610497.1"/>
</dbReference>
<sequence>MMSESTLPSLSEFMDTFGLIDASAPDKSIKHLCDNIFDVQRNELMEVLDNLKTVFWDGPTETATITTTTSRTPSIPELPSVPETILPNVPIIAKIIDNNDNETKPKTLKRAVSDESEPEELQSLTHKRPRLVSLPEPTDKKPTPDLWPIKLAILRQMLSGPYNETKLMSLLSDAKYRVTSKEQLHHLINYFLPVAKEMRRWRIVEALNKMV</sequence>
<reference evidence="2 3" key="1">
    <citation type="journal article" date="2016" name="Proc. Natl. Acad. Sci. U.S.A.">
        <title>Lipid metabolic changes in an early divergent fungus govern the establishment of a mutualistic symbiosis with endobacteria.</title>
        <authorList>
            <person name="Lastovetsky O.A."/>
            <person name="Gaspar M.L."/>
            <person name="Mondo S.J."/>
            <person name="LaButti K.M."/>
            <person name="Sandor L."/>
            <person name="Grigoriev I.V."/>
            <person name="Henry S.A."/>
            <person name="Pawlowska T.E."/>
        </authorList>
    </citation>
    <scope>NUCLEOTIDE SEQUENCE [LARGE SCALE GENOMIC DNA]</scope>
    <source>
        <strain evidence="2 3">ATCC 52813</strain>
    </source>
</reference>